<accession>A0AAD6STZ4</accession>
<evidence type="ECO:0000313" key="2">
    <source>
        <dbReference type="EMBL" id="KAJ7033808.1"/>
    </source>
</evidence>
<gene>
    <name evidence="2" type="ORF">C8F04DRAFT_957159</name>
</gene>
<protein>
    <recommendedName>
        <fullName evidence="4">BTB domain-containing protein</fullName>
    </recommendedName>
</protein>
<dbReference type="Proteomes" id="UP001218188">
    <property type="component" value="Unassembled WGS sequence"/>
</dbReference>
<name>A0AAD6STZ4_9AGAR</name>
<evidence type="ECO:0008006" key="4">
    <source>
        <dbReference type="Google" id="ProtNLM"/>
    </source>
</evidence>
<reference evidence="2" key="1">
    <citation type="submission" date="2023-03" db="EMBL/GenBank/DDBJ databases">
        <title>Massive genome expansion in bonnet fungi (Mycena s.s.) driven by repeated elements and novel gene families across ecological guilds.</title>
        <authorList>
            <consortium name="Lawrence Berkeley National Laboratory"/>
            <person name="Harder C.B."/>
            <person name="Miyauchi S."/>
            <person name="Viragh M."/>
            <person name="Kuo A."/>
            <person name="Thoen E."/>
            <person name="Andreopoulos B."/>
            <person name="Lu D."/>
            <person name="Skrede I."/>
            <person name="Drula E."/>
            <person name="Henrissat B."/>
            <person name="Morin E."/>
            <person name="Kohler A."/>
            <person name="Barry K."/>
            <person name="LaButti K."/>
            <person name="Morin E."/>
            <person name="Salamov A."/>
            <person name="Lipzen A."/>
            <person name="Mereny Z."/>
            <person name="Hegedus B."/>
            <person name="Baldrian P."/>
            <person name="Stursova M."/>
            <person name="Weitz H."/>
            <person name="Taylor A."/>
            <person name="Grigoriev I.V."/>
            <person name="Nagy L.G."/>
            <person name="Martin F."/>
            <person name="Kauserud H."/>
        </authorList>
    </citation>
    <scope>NUCLEOTIDE SEQUENCE</scope>
    <source>
        <strain evidence="2">CBHHK200</strain>
    </source>
</reference>
<comment type="caution">
    <text evidence="2">The sequence shown here is derived from an EMBL/GenBank/DDBJ whole genome shotgun (WGS) entry which is preliminary data.</text>
</comment>
<evidence type="ECO:0000313" key="3">
    <source>
        <dbReference type="Proteomes" id="UP001218188"/>
    </source>
</evidence>
<proteinExistence type="predicted"/>
<keyword evidence="3" id="KW-1185">Reference proteome</keyword>
<sequence length="338" mass="37800">MLLTKRRRTESTRSNAPAPTKRTESTLNPNGLLELLPLAPEPLRTEIWFDDGNIIVQAENTQFRLFKGALCSSSDVFKDLVEDMADLTAEDGCPLLLLSDSAVELTYVLRTIFHRWSYPPNQPLAFDVIAAFLRLGRKYEIKPLYDDALARLGAVFPPSLSQYVDSKMMDHIQFPDPEDPNRRGQIVVDTIILARELGIPSLLPAAFWFTCTRLESLANKHTSAIFEADRDVILLAAKPLSIAYASYLFGWLDETPANCSQPAVCTNTKLKYSLKQWKPPGSAMTLYWRSSAENGLCRTCVAAGQKHHSEGAKRLWTELPAFFNLPPWAEMLANAPGV</sequence>
<dbReference type="EMBL" id="JARJCM010000062">
    <property type="protein sequence ID" value="KAJ7033808.1"/>
    <property type="molecule type" value="Genomic_DNA"/>
</dbReference>
<feature type="region of interest" description="Disordered" evidence="1">
    <location>
        <begin position="1"/>
        <end position="28"/>
    </location>
</feature>
<evidence type="ECO:0000256" key="1">
    <source>
        <dbReference type="SAM" id="MobiDB-lite"/>
    </source>
</evidence>
<organism evidence="2 3">
    <name type="scientific">Mycena alexandri</name>
    <dbReference type="NCBI Taxonomy" id="1745969"/>
    <lineage>
        <taxon>Eukaryota</taxon>
        <taxon>Fungi</taxon>
        <taxon>Dikarya</taxon>
        <taxon>Basidiomycota</taxon>
        <taxon>Agaricomycotina</taxon>
        <taxon>Agaricomycetes</taxon>
        <taxon>Agaricomycetidae</taxon>
        <taxon>Agaricales</taxon>
        <taxon>Marasmiineae</taxon>
        <taxon>Mycenaceae</taxon>
        <taxon>Mycena</taxon>
    </lineage>
</organism>
<dbReference type="AlphaFoldDB" id="A0AAD6STZ4"/>